<keyword evidence="1" id="KW-0472">Membrane</keyword>
<name>A0A0E9UIK0_ANGAN</name>
<protein>
    <submittedName>
        <fullName evidence="2">Uncharacterized protein</fullName>
    </submittedName>
</protein>
<keyword evidence="1" id="KW-0812">Transmembrane</keyword>
<sequence>MYSRNALYLGMSLFAKQHIQNMVFLHLIFSMFASLFLCTL</sequence>
<proteinExistence type="predicted"/>
<dbReference type="AlphaFoldDB" id="A0A0E9UIK0"/>
<evidence type="ECO:0000313" key="2">
    <source>
        <dbReference type="EMBL" id="JAH65694.1"/>
    </source>
</evidence>
<reference evidence="2" key="2">
    <citation type="journal article" date="2015" name="Fish Shellfish Immunol.">
        <title>Early steps in the European eel (Anguilla anguilla)-Vibrio vulnificus interaction in the gills: Role of the RtxA13 toxin.</title>
        <authorList>
            <person name="Callol A."/>
            <person name="Pajuelo D."/>
            <person name="Ebbesson L."/>
            <person name="Teles M."/>
            <person name="MacKenzie S."/>
            <person name="Amaro C."/>
        </authorList>
    </citation>
    <scope>NUCLEOTIDE SEQUENCE</scope>
</reference>
<accession>A0A0E9UIK0</accession>
<feature type="transmembrane region" description="Helical" evidence="1">
    <location>
        <begin position="20"/>
        <end position="38"/>
    </location>
</feature>
<reference evidence="2" key="1">
    <citation type="submission" date="2014-11" db="EMBL/GenBank/DDBJ databases">
        <authorList>
            <person name="Amaro Gonzalez C."/>
        </authorList>
    </citation>
    <scope>NUCLEOTIDE SEQUENCE</scope>
</reference>
<organism evidence="2">
    <name type="scientific">Anguilla anguilla</name>
    <name type="common">European freshwater eel</name>
    <name type="synonym">Muraena anguilla</name>
    <dbReference type="NCBI Taxonomy" id="7936"/>
    <lineage>
        <taxon>Eukaryota</taxon>
        <taxon>Metazoa</taxon>
        <taxon>Chordata</taxon>
        <taxon>Craniata</taxon>
        <taxon>Vertebrata</taxon>
        <taxon>Euteleostomi</taxon>
        <taxon>Actinopterygii</taxon>
        <taxon>Neopterygii</taxon>
        <taxon>Teleostei</taxon>
        <taxon>Anguilliformes</taxon>
        <taxon>Anguillidae</taxon>
        <taxon>Anguilla</taxon>
    </lineage>
</organism>
<evidence type="ECO:0000256" key="1">
    <source>
        <dbReference type="SAM" id="Phobius"/>
    </source>
</evidence>
<dbReference type="EMBL" id="GBXM01042883">
    <property type="protein sequence ID" value="JAH65694.1"/>
    <property type="molecule type" value="Transcribed_RNA"/>
</dbReference>
<keyword evidence="1" id="KW-1133">Transmembrane helix</keyword>